<dbReference type="PROSITE" id="PS50191">
    <property type="entry name" value="CRAL_TRIO"/>
    <property type="match status" value="1"/>
</dbReference>
<keyword evidence="1" id="KW-1133">Transmembrane helix</keyword>
<evidence type="ECO:0000313" key="4">
    <source>
        <dbReference type="EnsemblMetazoa" id="AEPI011234-PA"/>
    </source>
</evidence>
<dbReference type="InterPro" id="IPR036865">
    <property type="entry name" value="CRAL-TRIO_dom_sf"/>
</dbReference>
<sequence>MPLPEFLNPTPAQVAELRQLFKEKLERDAAKVPVGGFHEHDMRWVFEGDGWLTKFLENNDLNMKESLKQLWETMEWRKSSGINEIREDNIRMEYINDGLMYPRGRDVDGKTVFIFRSKLYVRGTRNLDDLKKCFLYWIERIIREANDDLVTIVFDLTDAGLSNVDMDYTKYIINTFKNYYPCSLNYILIYDLPWILNATFQIIKKLLPAKAVDRLRNISSKNIREYIDDDNMPRSWGGRDDYVFEFVPERRKSVELPLTQNGIQNGILSKKVHFANLSPPESPMLDKPYNNFPESSEGEMLRIKPQNIITFARAGNELVGTVEITNVDTKDVSYKVKTTAPEKFRVRPSTGVLPPSASVTINVMLQQGQQIQTINREKFLVMCIGLTSDTPYNPQDVSELWKTISPKSASVEQHRLKCALPVNFDQTGLESMFGGVGGGAGNMTVGGDQYGVISGSYASSSGMMSMDGDKQMLMLQQTITHLNETTHRLEVQVKRNHRFQWITCVLFVLLAIAIVYILKIEIKSNASEYCSTAERHH</sequence>
<organism evidence="4 5">
    <name type="scientific">Anopheles epiroticus</name>
    <dbReference type="NCBI Taxonomy" id="199890"/>
    <lineage>
        <taxon>Eukaryota</taxon>
        <taxon>Metazoa</taxon>
        <taxon>Ecdysozoa</taxon>
        <taxon>Arthropoda</taxon>
        <taxon>Hexapoda</taxon>
        <taxon>Insecta</taxon>
        <taxon>Pterygota</taxon>
        <taxon>Neoptera</taxon>
        <taxon>Endopterygota</taxon>
        <taxon>Diptera</taxon>
        <taxon>Nematocera</taxon>
        <taxon>Culicoidea</taxon>
        <taxon>Culicidae</taxon>
        <taxon>Anophelinae</taxon>
        <taxon>Anopheles</taxon>
    </lineage>
</organism>
<evidence type="ECO:0000259" key="3">
    <source>
        <dbReference type="PROSITE" id="PS50202"/>
    </source>
</evidence>
<dbReference type="SUPFAM" id="SSF49354">
    <property type="entry name" value="PapD-like"/>
    <property type="match status" value="1"/>
</dbReference>
<dbReference type="SUPFAM" id="SSF46938">
    <property type="entry name" value="CRAL/TRIO N-terminal domain"/>
    <property type="match status" value="1"/>
</dbReference>
<dbReference type="Gene3D" id="3.40.525.10">
    <property type="entry name" value="CRAL-TRIO lipid binding domain"/>
    <property type="match status" value="1"/>
</dbReference>
<dbReference type="GO" id="GO:0012505">
    <property type="term" value="C:endomembrane system"/>
    <property type="evidence" value="ECO:0007669"/>
    <property type="project" value="TreeGrafter"/>
</dbReference>
<dbReference type="PROSITE" id="PS50202">
    <property type="entry name" value="MSP"/>
    <property type="match status" value="1"/>
</dbReference>
<dbReference type="InterPro" id="IPR013783">
    <property type="entry name" value="Ig-like_fold"/>
</dbReference>
<evidence type="ECO:0000256" key="1">
    <source>
        <dbReference type="SAM" id="Phobius"/>
    </source>
</evidence>
<reference evidence="5" key="1">
    <citation type="submission" date="2013-03" db="EMBL/GenBank/DDBJ databases">
        <title>The Genome Sequence of Anopheles epiroticus epiroticus2.</title>
        <authorList>
            <consortium name="The Broad Institute Genomics Platform"/>
            <person name="Neafsey D.E."/>
            <person name="Howell P."/>
            <person name="Walker B."/>
            <person name="Young S.K."/>
            <person name="Zeng Q."/>
            <person name="Gargeya S."/>
            <person name="Fitzgerald M."/>
            <person name="Haas B."/>
            <person name="Abouelleil A."/>
            <person name="Allen A.W."/>
            <person name="Alvarado L."/>
            <person name="Arachchi H.M."/>
            <person name="Berlin A.M."/>
            <person name="Chapman S.B."/>
            <person name="Gainer-Dewar J."/>
            <person name="Goldberg J."/>
            <person name="Griggs A."/>
            <person name="Gujja S."/>
            <person name="Hansen M."/>
            <person name="Howarth C."/>
            <person name="Imamovic A."/>
            <person name="Ireland A."/>
            <person name="Larimer J."/>
            <person name="McCowan C."/>
            <person name="Murphy C."/>
            <person name="Pearson M."/>
            <person name="Poon T.W."/>
            <person name="Priest M."/>
            <person name="Roberts A."/>
            <person name="Saif S."/>
            <person name="Shea T."/>
            <person name="Sisk P."/>
            <person name="Sykes S."/>
            <person name="Wortman J."/>
            <person name="Nusbaum C."/>
            <person name="Birren B."/>
        </authorList>
    </citation>
    <scope>NUCLEOTIDE SEQUENCE [LARGE SCALE GENOMIC DNA]</scope>
    <source>
        <strain evidence="5">Epiroticus2</strain>
    </source>
</reference>
<dbReference type="STRING" id="199890.A0A182PW97"/>
<name>A0A182PW97_9DIPT</name>
<dbReference type="InterPro" id="IPR053012">
    <property type="entry name" value="ER-organelle_contact"/>
</dbReference>
<dbReference type="GO" id="GO:0140284">
    <property type="term" value="C:endoplasmic reticulum-endosome membrane contact site"/>
    <property type="evidence" value="ECO:0007669"/>
    <property type="project" value="TreeGrafter"/>
</dbReference>
<dbReference type="InterPro" id="IPR001251">
    <property type="entry name" value="CRAL-TRIO_dom"/>
</dbReference>
<evidence type="ECO:0008006" key="6">
    <source>
        <dbReference type="Google" id="ProtNLM"/>
    </source>
</evidence>
<feature type="domain" description="MSP" evidence="3">
    <location>
        <begin position="300"/>
        <end position="419"/>
    </location>
</feature>
<dbReference type="Pfam" id="PF00650">
    <property type="entry name" value="CRAL_TRIO"/>
    <property type="match status" value="1"/>
</dbReference>
<dbReference type="Pfam" id="PF00635">
    <property type="entry name" value="Motile_Sperm"/>
    <property type="match status" value="1"/>
</dbReference>
<accession>A0A182PW97</accession>
<dbReference type="SMART" id="SM00516">
    <property type="entry name" value="SEC14"/>
    <property type="match status" value="1"/>
</dbReference>
<reference evidence="4" key="2">
    <citation type="submission" date="2020-05" db="UniProtKB">
        <authorList>
            <consortium name="EnsemblMetazoa"/>
        </authorList>
    </citation>
    <scope>IDENTIFICATION</scope>
    <source>
        <strain evidence="4">Epiroticus2</strain>
    </source>
</reference>
<proteinExistence type="predicted"/>
<keyword evidence="1" id="KW-0472">Membrane</keyword>
<dbReference type="Proteomes" id="UP000075885">
    <property type="component" value="Unassembled WGS sequence"/>
</dbReference>
<keyword evidence="1" id="KW-0812">Transmembrane</keyword>
<dbReference type="SUPFAM" id="SSF52087">
    <property type="entry name" value="CRAL/TRIO domain"/>
    <property type="match status" value="1"/>
</dbReference>
<dbReference type="InterPro" id="IPR000535">
    <property type="entry name" value="MSP_dom"/>
</dbReference>
<dbReference type="InterPro" id="IPR008962">
    <property type="entry name" value="PapD-like_sf"/>
</dbReference>
<feature type="domain" description="CRAL-TRIO" evidence="2">
    <location>
        <begin position="87"/>
        <end position="244"/>
    </location>
</feature>
<dbReference type="PANTHER" id="PTHR46384:SF1">
    <property type="entry name" value="MOTILE SPERM DOMAIN-CONTAINING PROTEIN 2"/>
    <property type="match status" value="1"/>
</dbReference>
<dbReference type="AlphaFoldDB" id="A0A182PW97"/>
<dbReference type="InterPro" id="IPR036273">
    <property type="entry name" value="CRAL/TRIO_N_dom_sf"/>
</dbReference>
<evidence type="ECO:0000313" key="5">
    <source>
        <dbReference type="Proteomes" id="UP000075885"/>
    </source>
</evidence>
<keyword evidence="5" id="KW-1185">Reference proteome</keyword>
<evidence type="ECO:0000259" key="2">
    <source>
        <dbReference type="PROSITE" id="PS50191"/>
    </source>
</evidence>
<dbReference type="VEuPathDB" id="VectorBase:AEPI011234"/>
<protein>
    <recommendedName>
        <fullName evidence="6">MSP domain-containing protein</fullName>
    </recommendedName>
</protein>
<dbReference type="CDD" id="cd00170">
    <property type="entry name" value="SEC14"/>
    <property type="match status" value="1"/>
</dbReference>
<feature type="transmembrane region" description="Helical" evidence="1">
    <location>
        <begin position="499"/>
        <end position="518"/>
    </location>
</feature>
<dbReference type="Gene3D" id="2.60.40.10">
    <property type="entry name" value="Immunoglobulins"/>
    <property type="match status" value="1"/>
</dbReference>
<dbReference type="EnsemblMetazoa" id="AEPI011234-RA">
    <property type="protein sequence ID" value="AEPI011234-PA"/>
    <property type="gene ID" value="AEPI011234"/>
</dbReference>
<dbReference type="PANTHER" id="PTHR46384">
    <property type="entry name" value="MOTILE SPERM DOMAIN-CONTAINING PROTEIN 2"/>
    <property type="match status" value="1"/>
</dbReference>